<protein>
    <submittedName>
        <fullName evidence="7">Unannotated protein</fullName>
    </submittedName>
</protein>
<dbReference type="GO" id="GO:0006592">
    <property type="term" value="P:ornithine biosynthetic process"/>
    <property type="evidence" value="ECO:0007669"/>
    <property type="project" value="TreeGrafter"/>
</dbReference>
<comment type="subcellular location">
    <subcellularLocation>
        <location evidence="1">Cytoplasm</location>
    </subcellularLocation>
</comment>
<dbReference type="InterPro" id="IPR016117">
    <property type="entry name" value="ArgJ-like_dom_sf"/>
</dbReference>
<evidence type="ECO:0000256" key="3">
    <source>
        <dbReference type="ARBA" id="ARBA00022490"/>
    </source>
</evidence>
<dbReference type="NCBIfam" id="TIGR00120">
    <property type="entry name" value="ArgJ"/>
    <property type="match status" value="1"/>
</dbReference>
<reference evidence="7" key="1">
    <citation type="submission" date="2020-05" db="EMBL/GenBank/DDBJ databases">
        <authorList>
            <person name="Chiriac C."/>
            <person name="Salcher M."/>
            <person name="Ghai R."/>
            <person name="Kavagutti S V."/>
        </authorList>
    </citation>
    <scope>NUCLEOTIDE SEQUENCE</scope>
</reference>
<dbReference type="EMBL" id="CAEZTM010000004">
    <property type="protein sequence ID" value="CAB4562045.1"/>
    <property type="molecule type" value="Genomic_DNA"/>
</dbReference>
<dbReference type="HAMAP" id="MF_01106">
    <property type="entry name" value="ArgJ"/>
    <property type="match status" value="1"/>
</dbReference>
<name>A0A6J6DG43_9ZZZZ</name>
<evidence type="ECO:0000256" key="2">
    <source>
        <dbReference type="ARBA" id="ARBA00006774"/>
    </source>
</evidence>
<organism evidence="7">
    <name type="scientific">freshwater metagenome</name>
    <dbReference type="NCBI Taxonomy" id="449393"/>
    <lineage>
        <taxon>unclassified sequences</taxon>
        <taxon>metagenomes</taxon>
        <taxon>ecological metagenomes</taxon>
    </lineage>
</organism>
<keyword evidence="6" id="KW-0012">Acyltransferase</keyword>
<dbReference type="AlphaFoldDB" id="A0A6J6DG43"/>
<dbReference type="Gene3D" id="3.60.70.12">
    <property type="entry name" value="L-amino peptidase D-ALA esterase/amidase"/>
    <property type="match status" value="1"/>
</dbReference>
<sequence>MSVTAPAGFSAGTVAAGLKSQGGPDLTVVVNEGPSFSAAAVFTSNRAKAHPILWSEQAIADGQVRAIVLNSGGANCFTGPEGFALTHQSAEKLAEALGDASASDILVCSTGLIGELLPAGALITGISQAVALRDSSESSGGESARAIMTTDSKPKMAQVALTTPSGVVTLGGMAKGAGMLAPGLATMLVVITTDALLEPDQLDRALRQASEVTFNRLDSDGCMSTNDQVSLLASGASGITPGIDEFETALRALCLDLALQLHADAEGASHEIAIEVTGALSDTEAVAVGRSVARNNLFKAAIFGNDANWGRVLAAIGTADASFDVYGVDVSMNGVRVCHEGAPDRPRTEVDLTPRKTHVLIELHAGDASATVWTNDLTTDYVHENSAYSS</sequence>
<keyword evidence="4" id="KW-0808">Transferase</keyword>
<dbReference type="InterPro" id="IPR042195">
    <property type="entry name" value="ArgJ_beta_C"/>
</dbReference>
<dbReference type="Gene3D" id="3.10.20.340">
    <property type="entry name" value="ArgJ beta chain, C-terminal domain"/>
    <property type="match status" value="1"/>
</dbReference>
<dbReference type="CDD" id="cd02152">
    <property type="entry name" value="OAT"/>
    <property type="match status" value="1"/>
</dbReference>
<keyword evidence="3" id="KW-0963">Cytoplasm</keyword>
<dbReference type="Pfam" id="PF01960">
    <property type="entry name" value="ArgJ"/>
    <property type="match status" value="1"/>
</dbReference>
<accession>A0A6J6DG43</accession>
<dbReference type="PANTHER" id="PTHR23100:SF0">
    <property type="entry name" value="ARGININE BIOSYNTHESIS BIFUNCTIONAL PROTEIN ARGJ, MITOCHONDRIAL"/>
    <property type="match status" value="1"/>
</dbReference>
<keyword evidence="5" id="KW-0068">Autocatalytic cleavage</keyword>
<dbReference type="GO" id="GO:0004042">
    <property type="term" value="F:L-glutamate N-acetyltransferase activity"/>
    <property type="evidence" value="ECO:0007669"/>
    <property type="project" value="TreeGrafter"/>
</dbReference>
<evidence type="ECO:0000256" key="4">
    <source>
        <dbReference type="ARBA" id="ARBA00022679"/>
    </source>
</evidence>
<dbReference type="GO" id="GO:0005737">
    <property type="term" value="C:cytoplasm"/>
    <property type="evidence" value="ECO:0007669"/>
    <property type="project" value="UniProtKB-SubCell"/>
</dbReference>
<evidence type="ECO:0000256" key="6">
    <source>
        <dbReference type="ARBA" id="ARBA00023315"/>
    </source>
</evidence>
<dbReference type="InterPro" id="IPR002813">
    <property type="entry name" value="Arg_biosynth_ArgJ"/>
</dbReference>
<dbReference type="GO" id="GO:0006526">
    <property type="term" value="P:L-arginine biosynthetic process"/>
    <property type="evidence" value="ECO:0007669"/>
    <property type="project" value="InterPro"/>
</dbReference>
<evidence type="ECO:0000256" key="1">
    <source>
        <dbReference type="ARBA" id="ARBA00004496"/>
    </source>
</evidence>
<gene>
    <name evidence="7" type="ORF">UFOPK1684_00167</name>
</gene>
<comment type="similarity">
    <text evidence="2">Belongs to the ArgJ family.</text>
</comment>
<evidence type="ECO:0000256" key="5">
    <source>
        <dbReference type="ARBA" id="ARBA00022813"/>
    </source>
</evidence>
<dbReference type="NCBIfam" id="NF003802">
    <property type="entry name" value="PRK05388.1"/>
    <property type="match status" value="1"/>
</dbReference>
<dbReference type="FunFam" id="3.10.20.340:FF:000003">
    <property type="entry name" value="Arginine biosynthesis bifunctional protein ArgJ"/>
    <property type="match status" value="1"/>
</dbReference>
<dbReference type="SUPFAM" id="SSF56266">
    <property type="entry name" value="DmpA/ArgJ-like"/>
    <property type="match status" value="1"/>
</dbReference>
<dbReference type="PANTHER" id="PTHR23100">
    <property type="entry name" value="ARGININE BIOSYNTHESIS BIFUNCTIONAL PROTEIN ARGJ"/>
    <property type="match status" value="1"/>
</dbReference>
<evidence type="ECO:0000313" key="7">
    <source>
        <dbReference type="EMBL" id="CAB4562045.1"/>
    </source>
</evidence>
<proteinExistence type="inferred from homology"/>
<dbReference type="GO" id="GO:0004358">
    <property type="term" value="F:L-glutamate N-acetyltransferase activity, acting on acetyl-L-ornithine as donor"/>
    <property type="evidence" value="ECO:0007669"/>
    <property type="project" value="InterPro"/>
</dbReference>